<organism evidence="3 4">
    <name type="scientific">Bradyrhizobium lablabi</name>
    <dbReference type="NCBI Taxonomy" id="722472"/>
    <lineage>
        <taxon>Bacteria</taxon>
        <taxon>Pseudomonadati</taxon>
        <taxon>Pseudomonadota</taxon>
        <taxon>Alphaproteobacteria</taxon>
        <taxon>Hyphomicrobiales</taxon>
        <taxon>Nitrobacteraceae</taxon>
        <taxon>Bradyrhizobium</taxon>
    </lineage>
</organism>
<keyword evidence="1" id="KW-0472">Membrane</keyword>
<keyword evidence="1" id="KW-0812">Transmembrane</keyword>
<keyword evidence="1" id="KW-1133">Transmembrane helix</keyword>
<evidence type="ECO:0000313" key="2">
    <source>
        <dbReference type="EMBL" id="SEE51764.1"/>
    </source>
</evidence>
<feature type="transmembrane region" description="Helical" evidence="1">
    <location>
        <begin position="110"/>
        <end position="131"/>
    </location>
</feature>
<evidence type="ECO:0000313" key="4">
    <source>
        <dbReference type="Proteomes" id="UP000183208"/>
    </source>
</evidence>
<dbReference type="EMBL" id="FNTI01000001">
    <property type="protein sequence ID" value="SEE51764.1"/>
    <property type="molecule type" value="Genomic_DNA"/>
</dbReference>
<dbReference type="AlphaFoldDB" id="A0A1H5JL31"/>
<dbReference type="Proteomes" id="UP000183208">
    <property type="component" value="Unassembled WGS sequence"/>
</dbReference>
<evidence type="ECO:0000313" key="3">
    <source>
        <dbReference type="EMBL" id="SEE53275.1"/>
    </source>
</evidence>
<name>A0A1H5JL31_9BRAD</name>
<sequence length="195" mass="19523">MDWSTIGGLVGQAAPTIGGLLGGLIPFPGGAILGQVAGKVLAEALGVTPTPDAVHTAITSGDPATVNAALAAADAKMQAEVDKFKAQLEDVQDARATGIKYAVAGSQVQWAPTAVSVIVGVGFFGTLALLLKGGINFNETIGQVLLILIGSLVSYMNQVVNYWLGSSAGSTDKSNQIAAMATTAATASAKAVAKK</sequence>
<reference evidence="3 4" key="1">
    <citation type="submission" date="2016-10" db="EMBL/GenBank/DDBJ databases">
        <authorList>
            <person name="de Groot N.N."/>
        </authorList>
    </citation>
    <scope>NUCLEOTIDE SEQUENCE [LARGE SCALE GENOMIC DNA]</scope>
    <source>
        <strain evidence="3 4">GAS522</strain>
    </source>
</reference>
<accession>A0A1H5JL31</accession>
<protein>
    <recommendedName>
        <fullName evidence="5">Holin of 3TMs, for gene-transfer release</fullName>
    </recommendedName>
</protein>
<gene>
    <name evidence="2" type="ORF">SAMN05444171_7821</name>
    <name evidence="3" type="ORF">SAMN05444171_7888</name>
</gene>
<dbReference type="EMBL" id="FNTI01000001">
    <property type="protein sequence ID" value="SEE53275.1"/>
    <property type="molecule type" value="Genomic_DNA"/>
</dbReference>
<feature type="transmembrane region" description="Helical" evidence="1">
    <location>
        <begin position="143"/>
        <end position="164"/>
    </location>
</feature>
<evidence type="ECO:0000256" key="1">
    <source>
        <dbReference type="SAM" id="Phobius"/>
    </source>
</evidence>
<dbReference type="RefSeq" id="WP_074830534.1">
    <property type="nucleotide sequence ID" value="NZ_FNTI01000001.1"/>
</dbReference>
<evidence type="ECO:0008006" key="5">
    <source>
        <dbReference type="Google" id="ProtNLM"/>
    </source>
</evidence>
<dbReference type="OrthoDB" id="9799970at2"/>
<proteinExistence type="predicted"/>